<proteinExistence type="predicted"/>
<evidence type="ECO:0000313" key="1">
    <source>
        <dbReference type="EMBL" id="WMV13415.1"/>
    </source>
</evidence>
<dbReference type="Proteomes" id="UP001234989">
    <property type="component" value="Chromosome 2"/>
</dbReference>
<accession>A0AAF0Q0V4</accession>
<name>A0AAF0Q0V4_SOLVR</name>
<evidence type="ECO:0000313" key="2">
    <source>
        <dbReference type="Proteomes" id="UP001234989"/>
    </source>
</evidence>
<dbReference type="AlphaFoldDB" id="A0AAF0Q0V4"/>
<gene>
    <name evidence="1" type="ORF">MTR67_006800</name>
</gene>
<protein>
    <submittedName>
        <fullName evidence="1">Uncharacterized protein</fullName>
    </submittedName>
</protein>
<dbReference type="EMBL" id="CP133613">
    <property type="protein sequence ID" value="WMV13415.1"/>
    <property type="molecule type" value="Genomic_DNA"/>
</dbReference>
<keyword evidence="2" id="KW-1185">Reference proteome</keyword>
<reference evidence="1" key="1">
    <citation type="submission" date="2023-08" db="EMBL/GenBank/DDBJ databases">
        <title>A de novo genome assembly of Solanum verrucosum Schlechtendal, a Mexican diploid species geographically isolated from the other diploid A-genome species in potato relatives.</title>
        <authorList>
            <person name="Hosaka K."/>
        </authorList>
    </citation>
    <scope>NUCLEOTIDE SEQUENCE</scope>
    <source>
        <tissue evidence="1">Young leaves</tissue>
    </source>
</reference>
<organism evidence="1 2">
    <name type="scientific">Solanum verrucosum</name>
    <dbReference type="NCBI Taxonomy" id="315347"/>
    <lineage>
        <taxon>Eukaryota</taxon>
        <taxon>Viridiplantae</taxon>
        <taxon>Streptophyta</taxon>
        <taxon>Embryophyta</taxon>
        <taxon>Tracheophyta</taxon>
        <taxon>Spermatophyta</taxon>
        <taxon>Magnoliopsida</taxon>
        <taxon>eudicotyledons</taxon>
        <taxon>Gunneridae</taxon>
        <taxon>Pentapetalae</taxon>
        <taxon>asterids</taxon>
        <taxon>lamiids</taxon>
        <taxon>Solanales</taxon>
        <taxon>Solanaceae</taxon>
        <taxon>Solanoideae</taxon>
        <taxon>Solaneae</taxon>
        <taxon>Solanum</taxon>
    </lineage>
</organism>
<sequence length="152" mass="16330">MVRKIFLSLACDGPPTPAANVHGSADAQKVNYVIPDIEELKDHLNNYTDLADTVGVVDCEVGVSVDEGGHQVNVNAKDDEAHQAPQDLNEVIMDEDGDDTIQHNIRHFVPDKITDSSTSTTISPSTQAAIDALISDLGKVPILTKPLCVYNP</sequence>